<accession>A0ABR2YNT0</accession>
<evidence type="ECO:0000313" key="2">
    <source>
        <dbReference type="EMBL" id="KAK9908588.1"/>
    </source>
</evidence>
<sequence>MLVNNTGNGEVKVRLTYIINELRKVQLALGDGYLSAFPMEHFVRLQSLQDVWAPFYVIHKIMAGLLDANTFLGNEVALEMIKEEAEHFTRYYDNVIAINGTEHWLSMLEVEFGGMNEVLFNLYDVTGDPEHIRLAEAFTKPRFFEPLLQNTDPLPGLHANTHLAQVNGFAARFEKAGHDGSYAAVTNFFSIVTRGHSFATGGNNDHEYWGPPRQLADSILLQEHATETEETCTQYNMLKIARYLFRWTGAPVFADYYERAILNGLLGTQRMPAGYAPHTRDTVLYPQISSTVAGNWVPDPTAAAAVAAMDFRTENWRTAAHLLFTGGQGSAGRNGNEPGPGVVIYLLPMGSGQTKGGSSHGWGDPLHSFWCCYGSSVESFSKLADSIFFYRQPPNASHALELYINQYTSATLASPVAGSFCTVRRQFAAGDNVTLALPMSIRAERVQDDRPEYSSLHAVMMGPLLMAGITNGSRSIQADPSKVAELLTDVSSKGLVSLTIPGDLPLHIRHDGDMLRAETMNSAAYSLDASFRLLSRDNRHSGHFSPVVTWKFGDVVILEAADMPGSYLHVDDHQGAAIKLRRVDPGRATALIVQPAGPELQEMVVLGLADRPGMVVGLHEGGLQALYALEGKYASSAVVMFQLAAPLAQYPEGVKLLSGADRQYVVAPLMNIVEDSYSPYFDFQQPSEHLAVTAS</sequence>
<dbReference type="EMBL" id="JALJOT010000007">
    <property type="protein sequence ID" value="KAK9908588.1"/>
    <property type="molecule type" value="Genomic_DNA"/>
</dbReference>
<dbReference type="PANTHER" id="PTHR31151:SF0">
    <property type="entry name" value="PROLINE-TRNA LIGASE (DUF1680)"/>
    <property type="match status" value="1"/>
</dbReference>
<evidence type="ECO:0000259" key="1">
    <source>
        <dbReference type="Pfam" id="PF07944"/>
    </source>
</evidence>
<gene>
    <name evidence="2" type="ORF">WJX75_000036</name>
</gene>
<keyword evidence="3" id="KW-1185">Reference proteome</keyword>
<feature type="domain" description="Non-reducing end beta-L-arabinofuranosidase-like GH127 catalytic" evidence="1">
    <location>
        <begin position="2"/>
        <end position="271"/>
    </location>
</feature>
<evidence type="ECO:0000313" key="3">
    <source>
        <dbReference type="Proteomes" id="UP001491310"/>
    </source>
</evidence>
<comment type="caution">
    <text evidence="2">The sequence shown here is derived from an EMBL/GenBank/DDBJ whole genome shotgun (WGS) entry which is preliminary data.</text>
</comment>
<reference evidence="2 3" key="1">
    <citation type="journal article" date="2024" name="Nat. Commun.">
        <title>Phylogenomics reveals the evolutionary origins of lichenization in chlorophyte algae.</title>
        <authorList>
            <person name="Puginier C."/>
            <person name="Libourel C."/>
            <person name="Otte J."/>
            <person name="Skaloud P."/>
            <person name="Haon M."/>
            <person name="Grisel S."/>
            <person name="Petersen M."/>
            <person name="Berrin J.G."/>
            <person name="Delaux P.M."/>
            <person name="Dal Grande F."/>
            <person name="Keller J."/>
        </authorList>
    </citation>
    <scope>NUCLEOTIDE SEQUENCE [LARGE SCALE GENOMIC DNA]</scope>
    <source>
        <strain evidence="2 3">SAG 216-7</strain>
    </source>
</reference>
<dbReference type="PANTHER" id="PTHR31151">
    <property type="entry name" value="PROLINE-TRNA LIGASE (DUF1680)"/>
    <property type="match status" value="1"/>
</dbReference>
<organism evidence="2 3">
    <name type="scientific">Coccomyxa subellipsoidea</name>
    <dbReference type="NCBI Taxonomy" id="248742"/>
    <lineage>
        <taxon>Eukaryota</taxon>
        <taxon>Viridiplantae</taxon>
        <taxon>Chlorophyta</taxon>
        <taxon>core chlorophytes</taxon>
        <taxon>Trebouxiophyceae</taxon>
        <taxon>Trebouxiophyceae incertae sedis</taxon>
        <taxon>Coccomyxaceae</taxon>
        <taxon>Coccomyxa</taxon>
    </lineage>
</organism>
<dbReference type="InterPro" id="IPR012878">
    <property type="entry name" value="Beta-AFase-like_GH127_cat"/>
</dbReference>
<name>A0ABR2YNT0_9CHLO</name>
<proteinExistence type="predicted"/>
<dbReference type="Pfam" id="PF07944">
    <property type="entry name" value="Beta-AFase-like_GH127_cat"/>
    <property type="match status" value="1"/>
</dbReference>
<dbReference type="Proteomes" id="UP001491310">
    <property type="component" value="Unassembled WGS sequence"/>
</dbReference>
<protein>
    <recommendedName>
        <fullName evidence="1">Non-reducing end beta-L-arabinofuranosidase-like GH127 catalytic domain-containing protein</fullName>
    </recommendedName>
</protein>